<dbReference type="AlphaFoldDB" id="A0A1I4DNB5"/>
<gene>
    <name evidence="2" type="ORF">SAMN05216302_102228</name>
</gene>
<feature type="domain" description="VOC" evidence="1">
    <location>
        <begin position="4"/>
        <end position="120"/>
    </location>
</feature>
<dbReference type="CDD" id="cd08351">
    <property type="entry name" value="ChaP_like"/>
    <property type="match status" value="1"/>
</dbReference>
<dbReference type="Proteomes" id="UP000199533">
    <property type="component" value="Unassembled WGS sequence"/>
</dbReference>
<dbReference type="PROSITE" id="PS51819">
    <property type="entry name" value="VOC"/>
    <property type="match status" value="1"/>
</dbReference>
<name>A0A1I4DNB5_9PROT</name>
<proteinExistence type="predicted"/>
<protein>
    <recommendedName>
        <fullName evidence="1">VOC domain-containing protein</fullName>
    </recommendedName>
</protein>
<dbReference type="RefSeq" id="WP_090700942.1">
    <property type="nucleotide sequence ID" value="NZ_FOSP01000022.1"/>
</dbReference>
<dbReference type="InterPro" id="IPR029068">
    <property type="entry name" value="Glyas_Bleomycin-R_OHBP_Dase"/>
</dbReference>
<accession>A0A1I4DNB5</accession>
<dbReference type="STRING" id="52441.SAMN05216302_102228"/>
<dbReference type="Gene3D" id="3.10.180.10">
    <property type="entry name" value="2,3-Dihydroxybiphenyl 1,2-Dioxygenase, domain 1"/>
    <property type="match status" value="1"/>
</dbReference>
<evidence type="ECO:0000313" key="2">
    <source>
        <dbReference type="EMBL" id="SFK95128.1"/>
    </source>
</evidence>
<dbReference type="EMBL" id="FOSP01000022">
    <property type="protein sequence ID" value="SFK95128.1"/>
    <property type="molecule type" value="Genomic_DNA"/>
</dbReference>
<organism evidence="2 3">
    <name type="scientific">Nitrosomonas aestuarii</name>
    <dbReference type="NCBI Taxonomy" id="52441"/>
    <lineage>
        <taxon>Bacteria</taxon>
        <taxon>Pseudomonadati</taxon>
        <taxon>Pseudomonadota</taxon>
        <taxon>Betaproteobacteria</taxon>
        <taxon>Nitrosomonadales</taxon>
        <taxon>Nitrosomonadaceae</taxon>
        <taxon>Nitrosomonas</taxon>
    </lineage>
</organism>
<dbReference type="InterPro" id="IPR037523">
    <property type="entry name" value="VOC_core"/>
</dbReference>
<sequence length="128" mass="14730">MPITLNHTIVPTHDKVKTARFYAHIFGFEYIGTFASFIVVRVNETLCLDFADSEKFEPHHYAFKVSEAEFDVIFDRIKAEKIKYGSGPYDPENMDINHNFGGRGVYFRDANTHLLEMLTADYEIEANG</sequence>
<keyword evidence="3" id="KW-1185">Reference proteome</keyword>
<evidence type="ECO:0000313" key="3">
    <source>
        <dbReference type="Proteomes" id="UP000199533"/>
    </source>
</evidence>
<dbReference type="OrthoDB" id="9812656at2"/>
<dbReference type="SUPFAM" id="SSF54593">
    <property type="entry name" value="Glyoxalase/Bleomycin resistance protein/Dihydroxybiphenyl dioxygenase"/>
    <property type="match status" value="1"/>
</dbReference>
<reference evidence="3" key="1">
    <citation type="submission" date="2016-10" db="EMBL/GenBank/DDBJ databases">
        <authorList>
            <person name="Varghese N."/>
            <person name="Submissions S."/>
        </authorList>
    </citation>
    <scope>NUCLEOTIDE SEQUENCE [LARGE SCALE GENOMIC DNA]</scope>
    <source>
        <strain evidence="3">Nm69</strain>
    </source>
</reference>
<evidence type="ECO:0000259" key="1">
    <source>
        <dbReference type="PROSITE" id="PS51819"/>
    </source>
</evidence>